<comment type="subcellular location">
    <subcellularLocation>
        <location evidence="1">Cell membrane</location>
        <topology evidence="1">Multi-pass membrane protein</topology>
    </subcellularLocation>
</comment>
<keyword evidence="3" id="KW-1003">Cell membrane</keyword>
<comment type="similarity">
    <text evidence="8">Belongs to the anion channel-forming bestrophin (TC 1.A.46) family.</text>
</comment>
<comment type="caution">
    <text evidence="10">The sequence shown here is derived from an EMBL/GenBank/DDBJ whole genome shotgun (WGS) entry which is preliminary data.</text>
</comment>
<evidence type="ECO:0000256" key="1">
    <source>
        <dbReference type="ARBA" id="ARBA00004651"/>
    </source>
</evidence>
<name>A0ABW9ZY04_9BACT</name>
<keyword evidence="7 9" id="KW-0472">Membrane</keyword>
<feature type="transmembrane region" description="Helical" evidence="9">
    <location>
        <begin position="204"/>
        <end position="223"/>
    </location>
</feature>
<dbReference type="RefSeq" id="WP_161820318.1">
    <property type="nucleotide sequence ID" value="NZ_JAACJS010000015.1"/>
</dbReference>
<keyword evidence="5 9" id="KW-1133">Transmembrane helix</keyword>
<organism evidence="10 11">
    <name type="scientific">Sediminibacterium roseum</name>
    <dbReference type="NCBI Taxonomy" id="1978412"/>
    <lineage>
        <taxon>Bacteria</taxon>
        <taxon>Pseudomonadati</taxon>
        <taxon>Bacteroidota</taxon>
        <taxon>Chitinophagia</taxon>
        <taxon>Chitinophagales</taxon>
        <taxon>Chitinophagaceae</taxon>
        <taxon>Sediminibacterium</taxon>
    </lineage>
</organism>
<reference evidence="10 11" key="1">
    <citation type="submission" date="2020-01" db="EMBL/GenBank/DDBJ databases">
        <title>Genome analysis.</title>
        <authorList>
            <person name="Wu S."/>
            <person name="Wang G."/>
        </authorList>
    </citation>
    <scope>NUCLEOTIDE SEQUENCE [LARGE SCALE GENOMIC DNA]</scope>
    <source>
        <strain evidence="10 11">SYL130</strain>
    </source>
</reference>
<evidence type="ECO:0000256" key="8">
    <source>
        <dbReference type="ARBA" id="ARBA00034708"/>
    </source>
</evidence>
<feature type="transmembrane region" description="Helical" evidence="9">
    <location>
        <begin position="44"/>
        <end position="62"/>
    </location>
</feature>
<dbReference type="InterPro" id="IPR044669">
    <property type="entry name" value="YneE/VCCN1/2-like"/>
</dbReference>
<evidence type="ECO:0000256" key="6">
    <source>
        <dbReference type="ARBA" id="ARBA00023065"/>
    </source>
</evidence>
<evidence type="ECO:0000256" key="4">
    <source>
        <dbReference type="ARBA" id="ARBA00022692"/>
    </source>
</evidence>
<evidence type="ECO:0000313" key="10">
    <source>
        <dbReference type="EMBL" id="NCI52060.1"/>
    </source>
</evidence>
<sequence length="297" mass="33941">MLLNKPVPLRYIFNKIRHELFYVLVIGLSIFYLTQTFDSALPEMPIAIPAFIGTAISVILSFKLNQSYDRWWEARKIWGTIVNESRSFVLQLQLFLPKGNEEAIRQIAYRQIAWCYSLGQSLRGLNATANLENLVAGEELDKISLQENKPLALLQLNTAHIAKLKEEEQLDRFSQVQINTTLVNFSTAMGMAERIKSTVFPVTYRLFLHLIIYLFVITLSISLRGIESYFEIPLLVLISSAFFLLERSATHLQDPFSNKPTDTAVTAIAATIERNIRQLLNEPGIKKPSEPDQFYLL</sequence>
<evidence type="ECO:0008006" key="12">
    <source>
        <dbReference type="Google" id="ProtNLM"/>
    </source>
</evidence>
<evidence type="ECO:0000313" key="11">
    <source>
        <dbReference type="Proteomes" id="UP000753802"/>
    </source>
</evidence>
<feature type="transmembrane region" description="Helical" evidence="9">
    <location>
        <begin position="20"/>
        <end position="38"/>
    </location>
</feature>
<proteinExistence type="inferred from homology"/>
<dbReference type="PANTHER" id="PTHR33281:SF19">
    <property type="entry name" value="VOLTAGE-DEPENDENT ANION CHANNEL-FORMING PROTEIN YNEE"/>
    <property type="match status" value="1"/>
</dbReference>
<evidence type="ECO:0000256" key="7">
    <source>
        <dbReference type="ARBA" id="ARBA00023136"/>
    </source>
</evidence>
<evidence type="ECO:0000256" key="2">
    <source>
        <dbReference type="ARBA" id="ARBA00022448"/>
    </source>
</evidence>
<evidence type="ECO:0000256" key="5">
    <source>
        <dbReference type="ARBA" id="ARBA00022989"/>
    </source>
</evidence>
<accession>A0ABW9ZY04</accession>
<evidence type="ECO:0000256" key="3">
    <source>
        <dbReference type="ARBA" id="ARBA00022475"/>
    </source>
</evidence>
<keyword evidence="6" id="KW-0406">Ion transport</keyword>
<dbReference type="Proteomes" id="UP000753802">
    <property type="component" value="Unassembled WGS sequence"/>
</dbReference>
<keyword evidence="11" id="KW-1185">Reference proteome</keyword>
<keyword evidence="4 9" id="KW-0812">Transmembrane</keyword>
<evidence type="ECO:0000256" key="9">
    <source>
        <dbReference type="SAM" id="Phobius"/>
    </source>
</evidence>
<protein>
    <recommendedName>
        <fullName evidence="12">Bestrophin, RFP-TM, chloride channel</fullName>
    </recommendedName>
</protein>
<keyword evidence="2" id="KW-0813">Transport</keyword>
<dbReference type="Pfam" id="PF25539">
    <property type="entry name" value="Bestrophin_2"/>
    <property type="match status" value="1"/>
</dbReference>
<dbReference type="EMBL" id="JAACJS010000015">
    <property type="protein sequence ID" value="NCI52060.1"/>
    <property type="molecule type" value="Genomic_DNA"/>
</dbReference>
<dbReference type="PANTHER" id="PTHR33281">
    <property type="entry name" value="UPF0187 PROTEIN YNEE"/>
    <property type="match status" value="1"/>
</dbReference>
<gene>
    <name evidence="10" type="ORF">GWC95_19200</name>
</gene>